<keyword evidence="1" id="KW-0040">ANK repeat</keyword>
<dbReference type="SUPFAM" id="SSF48403">
    <property type="entry name" value="Ankyrin repeat"/>
    <property type="match status" value="2"/>
</dbReference>
<evidence type="ECO:0008006" key="4">
    <source>
        <dbReference type="Google" id="ProtNLM"/>
    </source>
</evidence>
<keyword evidence="3" id="KW-1185">Reference proteome</keyword>
<evidence type="ECO:0000256" key="1">
    <source>
        <dbReference type="PROSITE-ProRule" id="PRU00023"/>
    </source>
</evidence>
<dbReference type="PANTHER" id="PTHR24128:SF24">
    <property type="entry name" value="ANKYRIN REPEAT PROTEIN"/>
    <property type="match status" value="1"/>
</dbReference>
<dbReference type="InterPro" id="IPR036770">
    <property type="entry name" value="Ankyrin_rpt-contain_sf"/>
</dbReference>
<comment type="caution">
    <text evidence="2">The sequence shown here is derived from an EMBL/GenBank/DDBJ whole genome shotgun (WGS) entry which is preliminary data.</text>
</comment>
<dbReference type="PROSITE" id="PS50297">
    <property type="entry name" value="ANK_REP_REGION"/>
    <property type="match status" value="1"/>
</dbReference>
<dbReference type="EMBL" id="BPVZ01000012">
    <property type="protein sequence ID" value="GKU97869.1"/>
    <property type="molecule type" value="Genomic_DNA"/>
</dbReference>
<reference evidence="2 3" key="1">
    <citation type="journal article" date="2021" name="Commun. Biol.">
        <title>The genome of Shorea leprosula (Dipterocarpaceae) highlights the ecological relevance of drought in aseasonal tropical rainforests.</title>
        <authorList>
            <person name="Ng K.K.S."/>
            <person name="Kobayashi M.J."/>
            <person name="Fawcett J.A."/>
            <person name="Hatakeyama M."/>
            <person name="Paape T."/>
            <person name="Ng C.H."/>
            <person name="Ang C.C."/>
            <person name="Tnah L.H."/>
            <person name="Lee C.T."/>
            <person name="Nishiyama T."/>
            <person name="Sese J."/>
            <person name="O'Brien M.J."/>
            <person name="Copetti D."/>
            <person name="Mohd Noor M.I."/>
            <person name="Ong R.C."/>
            <person name="Putra M."/>
            <person name="Sireger I.Z."/>
            <person name="Indrioko S."/>
            <person name="Kosugi Y."/>
            <person name="Izuno A."/>
            <person name="Isagi Y."/>
            <person name="Lee S.L."/>
            <person name="Shimizu K.K."/>
        </authorList>
    </citation>
    <scope>NUCLEOTIDE SEQUENCE [LARGE SCALE GENOMIC DNA]</scope>
    <source>
        <strain evidence="2">214</strain>
    </source>
</reference>
<dbReference type="Proteomes" id="UP001054252">
    <property type="component" value="Unassembled WGS sequence"/>
</dbReference>
<accession>A0AAV5IL41</accession>
<dbReference type="PROSITE" id="PS50088">
    <property type="entry name" value="ANK_REPEAT"/>
    <property type="match status" value="1"/>
</dbReference>
<feature type="repeat" description="ANK" evidence="1">
    <location>
        <begin position="393"/>
        <end position="414"/>
    </location>
</feature>
<dbReference type="Gene3D" id="1.25.40.20">
    <property type="entry name" value="Ankyrin repeat-containing domain"/>
    <property type="match status" value="2"/>
</dbReference>
<sequence length="444" mass="49604">MDLLMKAAQAGDIDTLYTALDQDPNPLQQIDMKPLVETPLHIAASAGHIEFALEILRLKPSFAYKVNKNGFSPTHVALQHGQKKMALRLTNAHGDLVRVKGRAGITPLHYVAEKGDIHLLIRFLSVCPKAIEEVTDKNETALHIALKNDKLVAFEVLLKWLEIGSEEGLFWAKKILNWKDNDDNTILQLAISRRELQAVKLLENCKAAKYLDGLREGHNQLANEEVEDGNTLLNVKVEDDIGIEVGTKLNQIGSIRVEDAIQDEVEDGTISAMPSAAFLFLRENANFLRTDQRLKIAAQEGDTNALYEIFLEDPNVLERIDQVPFTETPLHIAASAGRIRFAEEIMRLKPSFARKVNQDGLSPLHLALENKRFKIAFNLLAMDKELVHVRGKGGLTPLHHAAKEGNDDLLAKLIATCPKSIEDLTVRRETALHHLLSHYIKSVE</sequence>
<gene>
    <name evidence="2" type="ORF">SLEP1_g10948</name>
</gene>
<dbReference type="SMART" id="SM00248">
    <property type="entry name" value="ANK"/>
    <property type="match status" value="8"/>
</dbReference>
<dbReference type="InterPro" id="IPR002110">
    <property type="entry name" value="Ankyrin_rpt"/>
</dbReference>
<name>A0AAV5IL41_9ROSI</name>
<evidence type="ECO:0000313" key="3">
    <source>
        <dbReference type="Proteomes" id="UP001054252"/>
    </source>
</evidence>
<dbReference type="Pfam" id="PF12796">
    <property type="entry name" value="Ank_2"/>
    <property type="match status" value="3"/>
</dbReference>
<dbReference type="AlphaFoldDB" id="A0AAV5IL41"/>
<dbReference type="PANTHER" id="PTHR24128">
    <property type="entry name" value="HOMEOBOX PROTEIN WARIAI"/>
    <property type="match status" value="1"/>
</dbReference>
<organism evidence="2 3">
    <name type="scientific">Rubroshorea leprosula</name>
    <dbReference type="NCBI Taxonomy" id="152421"/>
    <lineage>
        <taxon>Eukaryota</taxon>
        <taxon>Viridiplantae</taxon>
        <taxon>Streptophyta</taxon>
        <taxon>Embryophyta</taxon>
        <taxon>Tracheophyta</taxon>
        <taxon>Spermatophyta</taxon>
        <taxon>Magnoliopsida</taxon>
        <taxon>eudicotyledons</taxon>
        <taxon>Gunneridae</taxon>
        <taxon>Pentapetalae</taxon>
        <taxon>rosids</taxon>
        <taxon>malvids</taxon>
        <taxon>Malvales</taxon>
        <taxon>Dipterocarpaceae</taxon>
        <taxon>Rubroshorea</taxon>
    </lineage>
</organism>
<dbReference type="Pfam" id="PF00023">
    <property type="entry name" value="Ank"/>
    <property type="match status" value="1"/>
</dbReference>
<proteinExistence type="predicted"/>
<protein>
    <recommendedName>
        <fullName evidence="4">Ankyrin repeat protein</fullName>
    </recommendedName>
</protein>
<evidence type="ECO:0000313" key="2">
    <source>
        <dbReference type="EMBL" id="GKU97869.1"/>
    </source>
</evidence>